<name>A0A4V6KJM7_SERFO</name>
<dbReference type="PANTHER" id="PTHR30451:SF10">
    <property type="entry name" value="OUTER MEMBRANE USHER PROTEIN YFCU-RELATED"/>
    <property type="match status" value="1"/>
</dbReference>
<dbReference type="GO" id="GO:0009297">
    <property type="term" value="P:pilus assembly"/>
    <property type="evidence" value="ECO:0007669"/>
    <property type="project" value="InterPro"/>
</dbReference>
<organism evidence="1">
    <name type="scientific">Serratia fonticola</name>
    <dbReference type="NCBI Taxonomy" id="47917"/>
    <lineage>
        <taxon>Bacteria</taxon>
        <taxon>Pseudomonadati</taxon>
        <taxon>Pseudomonadota</taxon>
        <taxon>Gammaproteobacteria</taxon>
        <taxon>Enterobacterales</taxon>
        <taxon>Yersiniaceae</taxon>
        <taxon>Serratia</taxon>
    </lineage>
</organism>
<accession>A0A4V6KJM7</accession>
<gene>
    <name evidence="1" type="primary">papC_3</name>
    <name evidence="1" type="ORF">NCTC12965_00048</name>
</gene>
<proteinExistence type="predicted"/>
<dbReference type="EMBL" id="CABEEZ010000006">
    <property type="protein sequence ID" value="VTR14768.1"/>
    <property type="molecule type" value="Genomic_DNA"/>
</dbReference>
<evidence type="ECO:0000313" key="1">
    <source>
        <dbReference type="EMBL" id="VTR14768.1"/>
    </source>
</evidence>
<protein>
    <submittedName>
        <fullName evidence="1">Outer membrane usher protein papC</fullName>
    </submittedName>
</protein>
<dbReference type="InterPro" id="IPR000015">
    <property type="entry name" value="Fimb_usher"/>
</dbReference>
<dbReference type="GO" id="GO:0009279">
    <property type="term" value="C:cell outer membrane"/>
    <property type="evidence" value="ECO:0007669"/>
    <property type="project" value="TreeGrafter"/>
</dbReference>
<dbReference type="GO" id="GO:0015473">
    <property type="term" value="F:fimbrial usher porin activity"/>
    <property type="evidence" value="ECO:0007669"/>
    <property type="project" value="InterPro"/>
</dbReference>
<dbReference type="Pfam" id="PF00577">
    <property type="entry name" value="Usher"/>
    <property type="match status" value="1"/>
</dbReference>
<reference evidence="1" key="1">
    <citation type="submission" date="2019-05" db="EMBL/GenBank/DDBJ databases">
        <authorList>
            <consortium name="Pathogen Informatics"/>
        </authorList>
    </citation>
    <scope>NUCLEOTIDE SEQUENCE [LARGE SCALE GENOMIC DNA]</scope>
    <source>
        <strain evidence="1">NCTC12965</strain>
    </source>
</reference>
<dbReference type="PANTHER" id="PTHR30451">
    <property type="entry name" value="OUTER MEMBRANE USHER PROTEIN"/>
    <property type="match status" value="1"/>
</dbReference>
<dbReference type="AlphaFoldDB" id="A0A4V6KJM7"/>
<sequence length="204" mass="23028">MYTVTFNKQFVELGLSTFINYSHQTYWNDSANDHYNLSLARYFDLGKFKDLNLSLTAYRNKFNGANDDGMYLAITIPWGHSSSITYSGSWDRNENTHQVGYFGRVNDADSYQISAGAARQGAVASGYYTHLGNDAASECQCGLSSRAIQFSGPDAARWGDGDRGGRGNASDWHARRNAHFTGYRRGRRRSCARLWCHHLIQPLW</sequence>